<sequence length="239" mass="25920">MGVTKVAIGDAILTSVWVFGLLVLRILAIKITAFVGLQFVSIVNLFITPILNTCFVLTIRLIGRALGGASFNPSVTVSFYAAGLRPNSSLTSMAIRFPAQAIGGVIGARLLLLVIPTQYNHMLKGPLLKVDLHTGAMVEGVLTFIHNLINLSIMLKGPKNPFLKVYLFSVATVILVVLGSGFTGPSLNPANAFGWAYANNKHNTWEQFYVYWICPFVGATLAALVYRFLFISSTKQKKA</sequence>
<name>A0A8B8KX46_ABRPR</name>
<evidence type="ECO:0000256" key="3">
    <source>
        <dbReference type="ARBA" id="ARBA00022692"/>
    </source>
</evidence>
<dbReference type="SUPFAM" id="SSF81338">
    <property type="entry name" value="Aquaporin-like"/>
    <property type="match status" value="1"/>
</dbReference>
<dbReference type="GeneID" id="113859307"/>
<dbReference type="KEGG" id="aprc:113859307"/>
<keyword evidence="4" id="KW-0677">Repeat</keyword>
<dbReference type="GO" id="GO:0015250">
    <property type="term" value="F:water channel activity"/>
    <property type="evidence" value="ECO:0007669"/>
    <property type="project" value="InterPro"/>
</dbReference>
<evidence type="ECO:0000256" key="2">
    <source>
        <dbReference type="ARBA" id="ARBA00022448"/>
    </source>
</evidence>
<feature type="transmembrane region" description="Helical" evidence="9">
    <location>
        <begin position="6"/>
        <end position="27"/>
    </location>
</feature>
<dbReference type="Gene3D" id="1.20.1080.10">
    <property type="entry name" value="Glycerol uptake facilitator protein"/>
    <property type="match status" value="1"/>
</dbReference>
<evidence type="ECO:0000256" key="5">
    <source>
        <dbReference type="ARBA" id="ARBA00022989"/>
    </source>
</evidence>
<dbReference type="PANTHER" id="PTHR46739">
    <property type="entry name" value="AQUAPORIN SIP1-1"/>
    <property type="match status" value="1"/>
</dbReference>
<dbReference type="GO" id="GO:0016020">
    <property type="term" value="C:membrane"/>
    <property type="evidence" value="ECO:0007669"/>
    <property type="project" value="UniProtKB-SubCell"/>
</dbReference>
<keyword evidence="2 8" id="KW-0813">Transport</keyword>
<keyword evidence="6 9" id="KW-0472">Membrane</keyword>
<feature type="transmembrane region" description="Helical" evidence="9">
    <location>
        <begin position="39"/>
        <end position="59"/>
    </location>
</feature>
<evidence type="ECO:0000313" key="11">
    <source>
        <dbReference type="RefSeq" id="XP_027347918.1"/>
    </source>
</evidence>
<keyword evidence="5 9" id="KW-1133">Transmembrane helix</keyword>
<comment type="similarity">
    <text evidence="7">Belongs to the MIP/aquaporin (TC 1.A.8) family. SIP (TC 1.A.8.10) subfamily.</text>
</comment>
<dbReference type="OrthoDB" id="3222at2759"/>
<dbReference type="PANTHER" id="PTHR46739:SF2">
    <property type="entry name" value="MAJOR INTRINSIC PROTEIN (MIP) FAMILY TRANSPORTER"/>
    <property type="match status" value="1"/>
</dbReference>
<dbReference type="InterPro" id="IPR023271">
    <property type="entry name" value="Aquaporin-like"/>
</dbReference>
<proteinExistence type="inferred from homology"/>
<dbReference type="PRINTS" id="PR00783">
    <property type="entry name" value="MINTRINSICP"/>
</dbReference>
<protein>
    <submittedName>
        <fullName evidence="11">Aquaporin SIP1-1-like</fullName>
    </submittedName>
</protein>
<keyword evidence="10" id="KW-1185">Reference proteome</keyword>
<dbReference type="AlphaFoldDB" id="A0A8B8KX46"/>
<evidence type="ECO:0000256" key="7">
    <source>
        <dbReference type="ARBA" id="ARBA00024030"/>
    </source>
</evidence>
<reference evidence="10" key="1">
    <citation type="journal article" date="2019" name="Toxins">
        <title>Detection of Abrin-Like and Prepropulchellin-Like Toxin Genes and Transcripts Using Whole Genome Sequencing and Full-Length Transcript Sequencing of Abrus precatorius.</title>
        <authorList>
            <person name="Hovde B.T."/>
            <person name="Daligault H.E."/>
            <person name="Hanschen E.R."/>
            <person name="Kunde Y.A."/>
            <person name="Johnson M.B."/>
            <person name="Starkenburg S.R."/>
            <person name="Johnson S.L."/>
        </authorList>
    </citation>
    <scope>NUCLEOTIDE SEQUENCE [LARGE SCALE GENOMIC DNA]</scope>
</reference>
<comment type="subcellular location">
    <subcellularLocation>
        <location evidence="1">Membrane</location>
        <topology evidence="1">Multi-pass membrane protein</topology>
    </subcellularLocation>
</comment>
<dbReference type="InterPro" id="IPR000425">
    <property type="entry name" value="MIP"/>
</dbReference>
<feature type="transmembrane region" description="Helical" evidence="9">
    <location>
        <begin position="95"/>
        <end position="115"/>
    </location>
</feature>
<gene>
    <name evidence="11" type="primary">LOC113859307</name>
</gene>
<feature type="transmembrane region" description="Helical" evidence="9">
    <location>
        <begin position="208"/>
        <end position="229"/>
    </location>
</feature>
<dbReference type="Proteomes" id="UP000694853">
    <property type="component" value="Unplaced"/>
</dbReference>
<dbReference type="InterPro" id="IPR044222">
    <property type="entry name" value="SIP1-1/2-like"/>
</dbReference>
<evidence type="ECO:0000313" key="10">
    <source>
        <dbReference type="Proteomes" id="UP000694853"/>
    </source>
</evidence>
<accession>A0A8B8KX46</accession>
<feature type="transmembrane region" description="Helical" evidence="9">
    <location>
        <begin position="65"/>
        <end position="83"/>
    </location>
</feature>
<organism evidence="10 11">
    <name type="scientific">Abrus precatorius</name>
    <name type="common">Indian licorice</name>
    <name type="synonym">Glycine abrus</name>
    <dbReference type="NCBI Taxonomy" id="3816"/>
    <lineage>
        <taxon>Eukaryota</taxon>
        <taxon>Viridiplantae</taxon>
        <taxon>Streptophyta</taxon>
        <taxon>Embryophyta</taxon>
        <taxon>Tracheophyta</taxon>
        <taxon>Spermatophyta</taxon>
        <taxon>Magnoliopsida</taxon>
        <taxon>eudicotyledons</taxon>
        <taxon>Gunneridae</taxon>
        <taxon>Pentapetalae</taxon>
        <taxon>rosids</taxon>
        <taxon>fabids</taxon>
        <taxon>Fabales</taxon>
        <taxon>Fabaceae</taxon>
        <taxon>Papilionoideae</taxon>
        <taxon>50 kb inversion clade</taxon>
        <taxon>NPAAA clade</taxon>
        <taxon>indigoferoid/millettioid clade</taxon>
        <taxon>Abreae</taxon>
        <taxon>Abrus</taxon>
    </lineage>
</organism>
<dbReference type="RefSeq" id="XP_027347918.1">
    <property type="nucleotide sequence ID" value="XM_027492117.1"/>
</dbReference>
<reference evidence="11" key="2">
    <citation type="submission" date="2025-08" db="UniProtKB">
        <authorList>
            <consortium name="RefSeq"/>
        </authorList>
    </citation>
    <scope>IDENTIFICATION</scope>
    <source>
        <tissue evidence="11">Young leaves</tissue>
    </source>
</reference>
<evidence type="ECO:0000256" key="1">
    <source>
        <dbReference type="ARBA" id="ARBA00004141"/>
    </source>
</evidence>
<evidence type="ECO:0000256" key="6">
    <source>
        <dbReference type="ARBA" id="ARBA00023136"/>
    </source>
</evidence>
<keyword evidence="3 8" id="KW-0812">Transmembrane</keyword>
<evidence type="ECO:0000256" key="4">
    <source>
        <dbReference type="ARBA" id="ARBA00022737"/>
    </source>
</evidence>
<feature type="transmembrane region" description="Helical" evidence="9">
    <location>
        <begin position="165"/>
        <end position="188"/>
    </location>
</feature>
<evidence type="ECO:0000256" key="9">
    <source>
        <dbReference type="SAM" id="Phobius"/>
    </source>
</evidence>
<dbReference type="Pfam" id="PF00230">
    <property type="entry name" value="MIP"/>
    <property type="match status" value="1"/>
</dbReference>
<evidence type="ECO:0000256" key="8">
    <source>
        <dbReference type="RuleBase" id="RU000477"/>
    </source>
</evidence>